<dbReference type="CDD" id="cd03221">
    <property type="entry name" value="ABCF_EF-3"/>
    <property type="match status" value="2"/>
</dbReference>
<evidence type="ECO:0000256" key="2">
    <source>
        <dbReference type="ARBA" id="ARBA00022840"/>
    </source>
</evidence>
<dbReference type="Gene3D" id="3.40.50.300">
    <property type="entry name" value="P-loop containing nucleotide triphosphate hydrolases"/>
    <property type="match status" value="2"/>
</dbReference>
<feature type="domain" description="ABC transporter" evidence="3">
    <location>
        <begin position="4"/>
        <end position="252"/>
    </location>
</feature>
<protein>
    <submittedName>
        <fullName evidence="4">ABC transporter ATP-binding protein</fullName>
    </submittedName>
</protein>
<accession>A0ABN0RDV1</accession>
<organism evidence="4 5">
    <name type="scientific">Listeria floridensis FSL S10-1187</name>
    <dbReference type="NCBI Taxonomy" id="1265817"/>
    <lineage>
        <taxon>Bacteria</taxon>
        <taxon>Bacillati</taxon>
        <taxon>Bacillota</taxon>
        <taxon>Bacilli</taxon>
        <taxon>Bacillales</taxon>
        <taxon>Listeriaceae</taxon>
        <taxon>Listeria</taxon>
    </lineage>
</organism>
<dbReference type="SMART" id="SM00382">
    <property type="entry name" value="AAA"/>
    <property type="match status" value="2"/>
</dbReference>
<name>A0ABN0RDV1_9LIST</name>
<dbReference type="EMBL" id="AODF01000024">
    <property type="protein sequence ID" value="EUJ30300.1"/>
    <property type="molecule type" value="Genomic_DNA"/>
</dbReference>
<evidence type="ECO:0000313" key="4">
    <source>
        <dbReference type="EMBL" id="EUJ30300.1"/>
    </source>
</evidence>
<dbReference type="Pfam" id="PF00005">
    <property type="entry name" value="ABC_tran"/>
    <property type="match status" value="2"/>
</dbReference>
<dbReference type="PROSITE" id="PS00211">
    <property type="entry name" value="ABC_TRANSPORTER_1"/>
    <property type="match status" value="1"/>
</dbReference>
<dbReference type="InterPro" id="IPR003593">
    <property type="entry name" value="AAA+_ATPase"/>
</dbReference>
<evidence type="ECO:0000313" key="5">
    <source>
        <dbReference type="Proteomes" id="UP000019249"/>
    </source>
</evidence>
<dbReference type="GO" id="GO:0005524">
    <property type="term" value="F:ATP binding"/>
    <property type="evidence" value="ECO:0007669"/>
    <property type="project" value="UniProtKB-KW"/>
</dbReference>
<dbReference type="PANTHER" id="PTHR42855:SF2">
    <property type="entry name" value="DRUG RESISTANCE ABC TRANSPORTER,ATP-BINDING PROTEIN"/>
    <property type="match status" value="1"/>
</dbReference>
<keyword evidence="2 4" id="KW-0067">ATP-binding</keyword>
<dbReference type="PANTHER" id="PTHR42855">
    <property type="entry name" value="ABC TRANSPORTER ATP-BINDING SUBUNIT"/>
    <property type="match status" value="1"/>
</dbReference>
<dbReference type="Proteomes" id="UP000019249">
    <property type="component" value="Unassembled WGS sequence"/>
</dbReference>
<evidence type="ECO:0000259" key="3">
    <source>
        <dbReference type="PROSITE" id="PS50893"/>
    </source>
</evidence>
<dbReference type="InterPro" id="IPR027417">
    <property type="entry name" value="P-loop_NTPase"/>
</dbReference>
<keyword evidence="1" id="KW-0547">Nucleotide-binding</keyword>
<dbReference type="RefSeq" id="WP_036097715.1">
    <property type="nucleotide sequence ID" value="NZ_AODF01000024.1"/>
</dbReference>
<dbReference type="PROSITE" id="PS50893">
    <property type="entry name" value="ABC_TRANSPORTER_2"/>
    <property type="match status" value="2"/>
</dbReference>
<gene>
    <name evidence="4" type="ORF">MFLO_10773</name>
</gene>
<reference evidence="4 5" key="1">
    <citation type="journal article" date="2014" name="Int. J. Syst. Evol. Microbiol.">
        <title>Listeria floridensis sp. nov., Listeria aquatica sp. nov., Listeria cornellensis sp. nov., Listeria riparia sp. nov. and Listeria grandensis sp. nov., from agricultural and natural environments.</title>
        <authorList>
            <person name="den Bakker H.C."/>
            <person name="Warchocki S."/>
            <person name="Wright E.M."/>
            <person name="Allred A.F."/>
            <person name="Ahlstrom C."/>
            <person name="Manuel C.S."/>
            <person name="Stasiewicz M.J."/>
            <person name="Burrell A."/>
            <person name="Roof S."/>
            <person name="Strawn L."/>
            <person name="Fortes E.D."/>
            <person name="Nightingale K.K."/>
            <person name="Kephart D."/>
            <person name="Wiedmann M."/>
        </authorList>
    </citation>
    <scope>NUCLEOTIDE SEQUENCE [LARGE SCALE GENOMIC DNA]</scope>
    <source>
        <strain evidence="4 5">FSL S10-1187</strain>
    </source>
</reference>
<dbReference type="InterPro" id="IPR017871">
    <property type="entry name" value="ABC_transporter-like_CS"/>
</dbReference>
<keyword evidence="5" id="KW-1185">Reference proteome</keyword>
<feature type="domain" description="ABC transporter" evidence="3">
    <location>
        <begin position="319"/>
        <end position="505"/>
    </location>
</feature>
<dbReference type="SUPFAM" id="SSF52540">
    <property type="entry name" value="P-loop containing nucleoside triphosphate hydrolases"/>
    <property type="match status" value="2"/>
</dbReference>
<dbReference type="InterPro" id="IPR003439">
    <property type="entry name" value="ABC_transporter-like_ATP-bd"/>
</dbReference>
<comment type="caution">
    <text evidence="4">The sequence shown here is derived from an EMBL/GenBank/DDBJ whole genome shotgun (WGS) entry which is preliminary data.</text>
</comment>
<dbReference type="InterPro" id="IPR051309">
    <property type="entry name" value="ABCF_ATPase"/>
</dbReference>
<dbReference type="InterPro" id="IPR032781">
    <property type="entry name" value="ABC_tran_Xtn"/>
</dbReference>
<sequence length="505" mass="57558">MSIVTVKNLNFALPEKTLYKDASFEIFQGDHVGVVGQNGVGKSTLLKILLGERLPDSGEIKWQKGLKVAHLDQYAEIEADLTIQAYLELAFEEFYRMEAEMNGLYAEADEKSLERAARIQDRLIQSDFYASDRLIEQTARGLGIEALGMDRKIGQLSGGQRAKIILAKLLLEKPEIFLLDEPTNFLDKEHVTWLSNQLAQFPGAFMVVSHDFDFLEKAAGQFLDIEFGTIKKYSGPYSHFVRQKEHLREEYQREYVKQQRHIKETESYIRKNKAGVNSKMARGRQKQLNRLERIDAPEFERKPRFVFPEVNETVTGKSLVVEELEVGYGGQALFAPLNFGIRANEKVVITGFNGIGKSTLLKTILGKVEKISGDIHFARHAVVSYFEQDIHFEDQNLTALEIIQAEYPLLSTKEIRQVLARSGMQAEYITRPVGTLSGGEQSKIKLTRLLLRESNFLILDEPTNHLDAASKTALREALELYHGSLILVSHEERFYESWIDREIKL</sequence>
<evidence type="ECO:0000256" key="1">
    <source>
        <dbReference type="ARBA" id="ARBA00022741"/>
    </source>
</evidence>
<dbReference type="Pfam" id="PF12848">
    <property type="entry name" value="ABC_tran_Xtn"/>
    <property type="match status" value="1"/>
</dbReference>
<proteinExistence type="predicted"/>